<gene>
    <name evidence="7" type="ORF">Q8A64_16950</name>
</gene>
<dbReference type="InterPro" id="IPR001173">
    <property type="entry name" value="Glyco_trans_2-like"/>
</dbReference>
<evidence type="ECO:0000256" key="2">
    <source>
        <dbReference type="ARBA" id="ARBA00022475"/>
    </source>
</evidence>
<dbReference type="RefSeq" id="WP_338438099.1">
    <property type="nucleotide sequence ID" value="NZ_JAUYVH010000016.1"/>
</dbReference>
<dbReference type="PANTHER" id="PTHR43646">
    <property type="entry name" value="GLYCOSYLTRANSFERASE"/>
    <property type="match status" value="1"/>
</dbReference>
<reference evidence="7 8" key="1">
    <citation type="submission" date="2023-08" db="EMBL/GenBank/DDBJ databases">
        <title>Oxalobacteraceae gen .nov., isolated from river sludge outside the plant.</title>
        <authorList>
            <person name="Zhao S.Y."/>
        </authorList>
    </citation>
    <scope>NUCLEOTIDE SEQUENCE [LARGE SCALE GENOMIC DNA]</scope>
    <source>
        <strain evidence="7 8">R-40</strain>
    </source>
</reference>
<evidence type="ECO:0000259" key="6">
    <source>
        <dbReference type="Pfam" id="PF00535"/>
    </source>
</evidence>
<keyword evidence="5" id="KW-0472">Membrane</keyword>
<comment type="caution">
    <text evidence="7">The sequence shown here is derived from an EMBL/GenBank/DDBJ whole genome shotgun (WGS) entry which is preliminary data.</text>
</comment>
<dbReference type="CDD" id="cd02522">
    <property type="entry name" value="GT_2_like_a"/>
    <property type="match status" value="1"/>
</dbReference>
<dbReference type="InterPro" id="IPR029044">
    <property type="entry name" value="Nucleotide-diphossugar_trans"/>
</dbReference>
<dbReference type="EMBL" id="JAUYVH010000016">
    <property type="protein sequence ID" value="MDQ9172102.1"/>
    <property type="molecule type" value="Genomic_DNA"/>
</dbReference>
<evidence type="ECO:0000313" key="7">
    <source>
        <dbReference type="EMBL" id="MDQ9172102.1"/>
    </source>
</evidence>
<feature type="domain" description="Glycosyltransferase 2-like" evidence="6">
    <location>
        <begin position="4"/>
        <end position="90"/>
    </location>
</feature>
<keyword evidence="8" id="KW-1185">Reference proteome</keyword>
<dbReference type="PANTHER" id="PTHR43646:SF2">
    <property type="entry name" value="GLYCOSYLTRANSFERASE 2-LIKE DOMAIN-CONTAINING PROTEIN"/>
    <property type="match status" value="1"/>
</dbReference>
<comment type="subcellular location">
    <subcellularLocation>
        <location evidence="1">Cell membrane</location>
    </subcellularLocation>
</comment>
<evidence type="ECO:0000256" key="4">
    <source>
        <dbReference type="ARBA" id="ARBA00022679"/>
    </source>
</evidence>
<organism evidence="7 8">
    <name type="scientific">Keguizhuia sedimenti</name>
    <dbReference type="NCBI Taxonomy" id="3064264"/>
    <lineage>
        <taxon>Bacteria</taxon>
        <taxon>Pseudomonadati</taxon>
        <taxon>Pseudomonadota</taxon>
        <taxon>Betaproteobacteria</taxon>
        <taxon>Burkholderiales</taxon>
        <taxon>Oxalobacteraceae</taxon>
        <taxon>Keguizhuia</taxon>
    </lineage>
</organism>
<dbReference type="NCBIfam" id="TIGR04283">
    <property type="entry name" value="glyco_like_mftF"/>
    <property type="match status" value="1"/>
</dbReference>
<dbReference type="Proteomes" id="UP001225596">
    <property type="component" value="Unassembled WGS sequence"/>
</dbReference>
<dbReference type="InterPro" id="IPR026461">
    <property type="entry name" value="Trfase_2_rSAM/seldom_assoc"/>
</dbReference>
<accession>A0ABU1BT14</accession>
<keyword evidence="4" id="KW-0808">Transferase</keyword>
<evidence type="ECO:0000313" key="8">
    <source>
        <dbReference type="Proteomes" id="UP001225596"/>
    </source>
</evidence>
<keyword evidence="2" id="KW-1003">Cell membrane</keyword>
<evidence type="ECO:0000256" key="1">
    <source>
        <dbReference type="ARBA" id="ARBA00004236"/>
    </source>
</evidence>
<dbReference type="SUPFAM" id="SSF53448">
    <property type="entry name" value="Nucleotide-diphospho-sugar transferases"/>
    <property type="match status" value="1"/>
</dbReference>
<sequence length="223" mass="24587">MKLSIIIPVLNEEANIECVLGSLSVLRGEGVQVVVVDGGSADRTAELAAPLADLLLHSACGRALQMNAGAQAASGEILLFLHADTVLPDNAHVLVSDALGLGRSWGRFDVAITGKAFMLNVVAWLMNRRSRLTGIATGDQAIFVRRDAFFAVGGFPSQPLMEDIELSARLRRHSQPACLRERVRTSGRRWEQKGVWCTIFLMWRLRFLYWLGSEPEKLAKAYR</sequence>
<dbReference type="Pfam" id="PF00535">
    <property type="entry name" value="Glycos_transf_2"/>
    <property type="match status" value="1"/>
</dbReference>
<dbReference type="Gene3D" id="3.90.550.10">
    <property type="entry name" value="Spore Coat Polysaccharide Biosynthesis Protein SpsA, Chain A"/>
    <property type="match status" value="1"/>
</dbReference>
<proteinExistence type="predicted"/>
<protein>
    <submittedName>
        <fullName evidence="7">TIGR04283 family arsenosugar biosynthesis glycosyltransferase</fullName>
    </submittedName>
</protein>
<name>A0ABU1BT14_9BURK</name>
<keyword evidence="3" id="KW-0328">Glycosyltransferase</keyword>
<evidence type="ECO:0000256" key="3">
    <source>
        <dbReference type="ARBA" id="ARBA00022676"/>
    </source>
</evidence>
<evidence type="ECO:0000256" key="5">
    <source>
        <dbReference type="ARBA" id="ARBA00023136"/>
    </source>
</evidence>